<feature type="transmembrane region" description="Helical" evidence="7">
    <location>
        <begin position="122"/>
        <end position="139"/>
    </location>
</feature>
<feature type="transmembrane region" description="Helical" evidence="7">
    <location>
        <begin position="222"/>
        <end position="239"/>
    </location>
</feature>
<dbReference type="Proteomes" id="UP000429211">
    <property type="component" value="Unassembled WGS sequence"/>
</dbReference>
<dbReference type="PANTHER" id="PTHR40074:SF2">
    <property type="entry name" value="O-ACETYLTRANSFERASE WECH"/>
    <property type="match status" value="1"/>
</dbReference>
<evidence type="ECO:0000256" key="1">
    <source>
        <dbReference type="ARBA" id="ARBA00004651"/>
    </source>
</evidence>
<reference evidence="9 10" key="1">
    <citation type="journal article" date="2019" name="Nat. Med.">
        <title>A library of human gut bacterial isolates paired with longitudinal multiomics data enables mechanistic microbiome research.</title>
        <authorList>
            <person name="Poyet M."/>
            <person name="Groussin M."/>
            <person name="Gibbons S.M."/>
            <person name="Avila-Pacheco J."/>
            <person name="Jiang X."/>
            <person name="Kearney S.M."/>
            <person name="Perrotta A.R."/>
            <person name="Berdy B."/>
            <person name="Zhao S."/>
            <person name="Lieberman T.D."/>
            <person name="Swanson P.K."/>
            <person name="Smith M."/>
            <person name="Roesemann S."/>
            <person name="Alexander J.E."/>
            <person name="Rich S.A."/>
            <person name="Livny J."/>
            <person name="Vlamakis H."/>
            <person name="Clish C."/>
            <person name="Bullock K."/>
            <person name="Deik A."/>
            <person name="Scott J."/>
            <person name="Pierce K.A."/>
            <person name="Xavier R.J."/>
            <person name="Alm E.J."/>
        </authorList>
    </citation>
    <scope>NUCLEOTIDE SEQUENCE [LARGE SCALE GENOMIC DNA]</scope>
    <source>
        <strain evidence="9 10">BIOML-A2</strain>
    </source>
</reference>
<evidence type="ECO:0000256" key="2">
    <source>
        <dbReference type="ARBA" id="ARBA00007400"/>
    </source>
</evidence>
<feature type="transmembrane region" description="Helical" evidence="7">
    <location>
        <begin position="69"/>
        <end position="90"/>
    </location>
</feature>
<evidence type="ECO:0000313" key="10">
    <source>
        <dbReference type="Proteomes" id="UP000429211"/>
    </source>
</evidence>
<evidence type="ECO:0000256" key="5">
    <source>
        <dbReference type="ARBA" id="ARBA00022989"/>
    </source>
</evidence>
<comment type="caution">
    <text evidence="9">The sequence shown here is derived from an EMBL/GenBank/DDBJ whole genome shotgun (WGS) entry which is preliminary data.</text>
</comment>
<evidence type="ECO:0000256" key="7">
    <source>
        <dbReference type="SAM" id="Phobius"/>
    </source>
</evidence>
<dbReference type="InterPro" id="IPR002656">
    <property type="entry name" value="Acyl_transf_3_dom"/>
</dbReference>
<feature type="transmembrane region" description="Helical" evidence="7">
    <location>
        <begin position="148"/>
        <end position="168"/>
    </location>
</feature>
<evidence type="ECO:0000313" key="9">
    <source>
        <dbReference type="EMBL" id="KAB7462531.1"/>
    </source>
</evidence>
<keyword evidence="6 7" id="KW-0472">Membrane</keyword>
<gene>
    <name evidence="9" type="ORF">GBB04_01805</name>
</gene>
<keyword evidence="9" id="KW-0012">Acyltransferase</keyword>
<dbReference type="GO" id="GO:0016413">
    <property type="term" value="F:O-acetyltransferase activity"/>
    <property type="evidence" value="ECO:0007669"/>
    <property type="project" value="TreeGrafter"/>
</dbReference>
<accession>A0A7J5TKI3</accession>
<keyword evidence="9" id="KW-0808">Transferase</keyword>
<dbReference type="RefSeq" id="WP_152029481.1">
    <property type="nucleotide sequence ID" value="NZ_WDPD01000001.1"/>
</dbReference>
<keyword evidence="5 7" id="KW-1133">Transmembrane helix</keyword>
<dbReference type="Pfam" id="PF01757">
    <property type="entry name" value="Acyl_transf_3"/>
    <property type="match status" value="1"/>
</dbReference>
<feature type="domain" description="Acyltransferase 3" evidence="8">
    <location>
        <begin position="1"/>
        <end position="330"/>
    </location>
</feature>
<keyword evidence="4 7" id="KW-0812">Transmembrane</keyword>
<feature type="transmembrane region" description="Helical" evidence="7">
    <location>
        <begin position="288"/>
        <end position="309"/>
    </location>
</feature>
<dbReference type="AlphaFoldDB" id="A0A7J5TKI3"/>
<proteinExistence type="inferred from homology"/>
<feature type="transmembrane region" description="Helical" evidence="7">
    <location>
        <begin position="315"/>
        <end position="336"/>
    </location>
</feature>
<sequence length="349" mass="40724">MDLAKFICAILVVSVHVAPFGLTDNETLQLLNYGIQQWLARIAVPFFFISSGFLLYHKSSLNNFSLDRTKLYVVKLIKLYVIWTLIYFPFKIKSILMNERGIIYGVFTYCGDIVFVGSYMQLWYFPALIFSVVVISYLLSKKVSLKKITAVAFCFYVMGLLTESWFGVIRPLQFNMPEFWSFLRFLKIVIFTTRDGLFEGLLFVAIGAIVAFYGFKMQQRNALIGFLVAYILMFIEALGLKYFDFVRARDVYLFLIPLTWFAFGFVVNHRIQSRNSVFFKTLRNLSSLIFYTHLWVKWFIVKLFSIIGFEIDKTCLLFILTVSVSIAVSYVIYTMANYEHFNVLKKLYS</sequence>
<evidence type="ECO:0000259" key="8">
    <source>
        <dbReference type="Pfam" id="PF01757"/>
    </source>
</evidence>
<feature type="transmembrane region" description="Helical" evidence="7">
    <location>
        <begin position="39"/>
        <end position="57"/>
    </location>
</feature>
<evidence type="ECO:0000256" key="4">
    <source>
        <dbReference type="ARBA" id="ARBA00022692"/>
    </source>
</evidence>
<comment type="similarity">
    <text evidence="2">Belongs to the acyltransferase 3 family.</text>
</comment>
<feature type="transmembrane region" description="Helical" evidence="7">
    <location>
        <begin position="188"/>
        <end position="215"/>
    </location>
</feature>
<dbReference type="GO" id="GO:0005886">
    <property type="term" value="C:plasma membrane"/>
    <property type="evidence" value="ECO:0007669"/>
    <property type="project" value="UniProtKB-SubCell"/>
</dbReference>
<keyword evidence="3" id="KW-1003">Cell membrane</keyword>
<protein>
    <submittedName>
        <fullName evidence="9">Acyltransferase</fullName>
    </submittedName>
</protein>
<comment type="subcellular location">
    <subcellularLocation>
        <location evidence="1">Cell membrane</location>
        <topology evidence="1">Multi-pass membrane protein</topology>
    </subcellularLocation>
</comment>
<organism evidence="9 10">
    <name type="scientific">Bifidobacterium dentium</name>
    <dbReference type="NCBI Taxonomy" id="1689"/>
    <lineage>
        <taxon>Bacteria</taxon>
        <taxon>Bacillati</taxon>
        <taxon>Actinomycetota</taxon>
        <taxon>Actinomycetes</taxon>
        <taxon>Bifidobacteriales</taxon>
        <taxon>Bifidobacteriaceae</taxon>
        <taxon>Bifidobacterium</taxon>
    </lineage>
</organism>
<feature type="transmembrane region" description="Helical" evidence="7">
    <location>
        <begin position="251"/>
        <end position="267"/>
    </location>
</feature>
<dbReference type="GO" id="GO:0009246">
    <property type="term" value="P:enterobacterial common antigen biosynthetic process"/>
    <property type="evidence" value="ECO:0007669"/>
    <property type="project" value="TreeGrafter"/>
</dbReference>
<evidence type="ECO:0000256" key="6">
    <source>
        <dbReference type="ARBA" id="ARBA00023136"/>
    </source>
</evidence>
<evidence type="ECO:0000256" key="3">
    <source>
        <dbReference type="ARBA" id="ARBA00022475"/>
    </source>
</evidence>
<name>A0A7J5TKI3_9BIFI</name>
<dbReference type="PANTHER" id="PTHR40074">
    <property type="entry name" value="O-ACETYLTRANSFERASE WECH"/>
    <property type="match status" value="1"/>
</dbReference>
<dbReference type="EMBL" id="WDPD01000001">
    <property type="protein sequence ID" value="KAB7462531.1"/>
    <property type="molecule type" value="Genomic_DNA"/>
</dbReference>